<dbReference type="PRINTS" id="PR00625">
    <property type="entry name" value="JDOMAIN"/>
</dbReference>
<comment type="subcellular location">
    <subcellularLocation>
        <location evidence="1">Mitochondrion inner membrane</location>
        <topology evidence="1">Single-pass membrane protein</topology>
    </subcellularLocation>
</comment>
<evidence type="ECO:0000256" key="9">
    <source>
        <dbReference type="ARBA" id="ARBA00058822"/>
    </source>
</evidence>
<dbReference type="InterPro" id="IPR053025">
    <property type="entry name" value="Mito_ATP_Synthase-Asso"/>
</dbReference>
<dbReference type="CDD" id="cd06257">
    <property type="entry name" value="DnaJ"/>
    <property type="match status" value="1"/>
</dbReference>
<feature type="region of interest" description="Disordered" evidence="12">
    <location>
        <begin position="131"/>
        <end position="150"/>
    </location>
</feature>
<dbReference type="InterPro" id="IPR001623">
    <property type="entry name" value="DnaJ_domain"/>
</dbReference>
<dbReference type="Pfam" id="PF00226">
    <property type="entry name" value="DnaJ"/>
    <property type="match status" value="1"/>
</dbReference>
<dbReference type="PROSITE" id="PS50076">
    <property type="entry name" value="DNAJ_2"/>
    <property type="match status" value="1"/>
</dbReference>
<evidence type="ECO:0000256" key="1">
    <source>
        <dbReference type="ARBA" id="ARBA00004434"/>
    </source>
</evidence>
<proteinExistence type="predicted"/>
<evidence type="ECO:0000256" key="11">
    <source>
        <dbReference type="ARBA" id="ARBA00070112"/>
    </source>
</evidence>
<organism evidence="15 16">
    <name type="scientific">Knipowitschia caucasica</name>
    <name type="common">Caucasian dwarf goby</name>
    <name type="synonym">Pomatoschistus caucasicus</name>
    <dbReference type="NCBI Taxonomy" id="637954"/>
    <lineage>
        <taxon>Eukaryota</taxon>
        <taxon>Metazoa</taxon>
        <taxon>Chordata</taxon>
        <taxon>Craniata</taxon>
        <taxon>Vertebrata</taxon>
        <taxon>Euteleostomi</taxon>
        <taxon>Actinopterygii</taxon>
        <taxon>Neopterygii</taxon>
        <taxon>Teleostei</taxon>
        <taxon>Neoteleostei</taxon>
        <taxon>Acanthomorphata</taxon>
        <taxon>Gobiaria</taxon>
        <taxon>Gobiiformes</taxon>
        <taxon>Gobioidei</taxon>
        <taxon>Gobiidae</taxon>
        <taxon>Gobiinae</taxon>
        <taxon>Knipowitschia</taxon>
    </lineage>
</organism>
<protein>
    <recommendedName>
        <fullName evidence="11">DnaJ homolog subfamily C member 30, mitochondrial</fullName>
    </recommendedName>
</protein>
<keyword evidence="7 13" id="KW-0472">Membrane</keyword>
<dbReference type="Proteomes" id="UP001497482">
    <property type="component" value="Chromosome 12"/>
</dbReference>
<keyword evidence="5 13" id="KW-1133">Transmembrane helix</keyword>
<evidence type="ECO:0000313" key="16">
    <source>
        <dbReference type="Proteomes" id="UP001497482"/>
    </source>
</evidence>
<name>A0AAV2JH83_KNICA</name>
<dbReference type="EMBL" id="OZ035834">
    <property type="protein sequence ID" value="CAL1575085.1"/>
    <property type="molecule type" value="Genomic_DNA"/>
</dbReference>
<dbReference type="GO" id="GO:0005743">
    <property type="term" value="C:mitochondrial inner membrane"/>
    <property type="evidence" value="ECO:0007669"/>
    <property type="project" value="UniProtKB-SubCell"/>
</dbReference>
<evidence type="ECO:0000259" key="14">
    <source>
        <dbReference type="PROSITE" id="PS50076"/>
    </source>
</evidence>
<evidence type="ECO:0000256" key="8">
    <source>
        <dbReference type="ARBA" id="ARBA00023186"/>
    </source>
</evidence>
<keyword evidence="2 13" id="KW-0812">Transmembrane</keyword>
<keyword evidence="8" id="KW-0143">Chaperone</keyword>
<reference evidence="15 16" key="1">
    <citation type="submission" date="2024-04" db="EMBL/GenBank/DDBJ databases">
        <authorList>
            <person name="Waldvogel A.-M."/>
            <person name="Schoenle A."/>
        </authorList>
    </citation>
    <scope>NUCLEOTIDE SEQUENCE [LARGE SCALE GENOMIC DNA]</scope>
</reference>
<feature type="compositionally biased region" description="Polar residues" evidence="12">
    <location>
        <begin position="131"/>
        <end position="144"/>
    </location>
</feature>
<evidence type="ECO:0000256" key="7">
    <source>
        <dbReference type="ARBA" id="ARBA00023136"/>
    </source>
</evidence>
<evidence type="ECO:0000256" key="5">
    <source>
        <dbReference type="ARBA" id="ARBA00022989"/>
    </source>
</evidence>
<evidence type="ECO:0000313" key="15">
    <source>
        <dbReference type="EMBL" id="CAL1575085.1"/>
    </source>
</evidence>
<evidence type="ECO:0000256" key="13">
    <source>
        <dbReference type="SAM" id="Phobius"/>
    </source>
</evidence>
<comment type="subunit">
    <text evidence="10">Associates with the ATP synthase complex. Interacts with MT-ATP6; interaction is direct. Interacts with ATP5MC2; interaction is direct.</text>
</comment>
<accession>A0AAV2JH83</accession>
<evidence type="ECO:0000256" key="12">
    <source>
        <dbReference type="SAM" id="MobiDB-lite"/>
    </source>
</evidence>
<evidence type="ECO:0000256" key="6">
    <source>
        <dbReference type="ARBA" id="ARBA00023128"/>
    </source>
</evidence>
<feature type="transmembrane region" description="Helical" evidence="13">
    <location>
        <begin position="203"/>
        <end position="223"/>
    </location>
</feature>
<dbReference type="InterPro" id="IPR036869">
    <property type="entry name" value="J_dom_sf"/>
</dbReference>
<feature type="domain" description="J" evidence="14">
    <location>
        <begin position="55"/>
        <end position="120"/>
    </location>
</feature>
<keyword evidence="3" id="KW-0999">Mitochondrion inner membrane</keyword>
<dbReference type="PANTHER" id="PTHR44873">
    <property type="entry name" value="DNAJ HOMOLOG SUBFAMILY C MEMBER 30, MITOCHONDRIAL"/>
    <property type="match status" value="1"/>
</dbReference>
<evidence type="ECO:0000256" key="2">
    <source>
        <dbReference type="ARBA" id="ARBA00022692"/>
    </source>
</evidence>
<sequence>MADRAVLVRRTAVIGLKTTLEKRLGKTLGVCGTVTQGTYGGNGNNQEPLYKNKTAYYDILGVSAKATQAQIKTSYYKQSFSYHPDRNAGSEEATQRFSEISEAYMVLGNKALRKKYDRGLLSSSDLTAGRTSTKNLSTAGSKPQSDTRSRPIVELRRDGQIFDFDQFFKSHYGDQLQRERNMRMRREELKKTKEGVAEKNVEMMTGVGVGILLFMISGVLLSLK</sequence>
<gene>
    <name evidence="15" type="ORF">KC01_LOCUS6725</name>
</gene>
<evidence type="ECO:0000256" key="3">
    <source>
        <dbReference type="ARBA" id="ARBA00022792"/>
    </source>
</evidence>
<dbReference type="PANTHER" id="PTHR44873:SF1">
    <property type="entry name" value="DNAJ HOMOLOG SUBFAMILY C MEMBER 30, MITOCHONDRIAL"/>
    <property type="match status" value="1"/>
</dbReference>
<dbReference type="AlphaFoldDB" id="A0AAV2JH83"/>
<evidence type="ECO:0000256" key="4">
    <source>
        <dbReference type="ARBA" id="ARBA00022946"/>
    </source>
</evidence>
<keyword evidence="6" id="KW-0496">Mitochondrion</keyword>
<dbReference type="FunFam" id="1.10.287.110:FF:000060">
    <property type="entry name" value="DnaJ (Hsp40) homolog, subfamily C, member 30"/>
    <property type="match status" value="1"/>
</dbReference>
<dbReference type="SMART" id="SM00271">
    <property type="entry name" value="DnaJ"/>
    <property type="match status" value="1"/>
</dbReference>
<keyword evidence="16" id="KW-1185">Reference proteome</keyword>
<keyword evidence="4" id="KW-0809">Transit peptide</keyword>
<comment type="function">
    <text evidence="9">Mitochondrial protein enriched in neurons that acts as a regulator of mitochondrial respiration. Associates with the ATP synthase complex and facilitates ATP synthesis. May be a chaperone protein involved in the turnover of the subunits of mitochondrial complex I N-module. It facilitates the degradation of N-module subunits damaged by oxidative stress, and contributes to complex I functional efficiency.</text>
</comment>
<evidence type="ECO:0000256" key="10">
    <source>
        <dbReference type="ARBA" id="ARBA00065070"/>
    </source>
</evidence>
<dbReference type="Gene3D" id="1.10.287.110">
    <property type="entry name" value="DnaJ domain"/>
    <property type="match status" value="1"/>
</dbReference>
<dbReference type="SUPFAM" id="SSF46565">
    <property type="entry name" value="Chaperone J-domain"/>
    <property type="match status" value="1"/>
</dbReference>